<organism evidence="2">
    <name type="scientific">Glycine max</name>
    <name type="common">Soybean</name>
    <name type="synonym">Glycine hispida</name>
    <dbReference type="NCBI Taxonomy" id="3847"/>
    <lineage>
        <taxon>Eukaryota</taxon>
        <taxon>Viridiplantae</taxon>
        <taxon>Streptophyta</taxon>
        <taxon>Embryophyta</taxon>
        <taxon>Tracheophyta</taxon>
        <taxon>Spermatophyta</taxon>
        <taxon>Magnoliopsida</taxon>
        <taxon>eudicotyledons</taxon>
        <taxon>Gunneridae</taxon>
        <taxon>Pentapetalae</taxon>
        <taxon>rosids</taxon>
        <taxon>fabids</taxon>
        <taxon>Fabales</taxon>
        <taxon>Fabaceae</taxon>
        <taxon>Papilionoideae</taxon>
        <taxon>50 kb inversion clade</taxon>
        <taxon>NPAAA clade</taxon>
        <taxon>indigoferoid/millettioid clade</taxon>
        <taxon>Phaseoleae</taxon>
        <taxon>Glycine</taxon>
        <taxon>Glycine subgen. Soja</taxon>
    </lineage>
</organism>
<dbReference type="Gramene" id="KRH29554">
    <property type="protein sequence ID" value="KRH29554"/>
    <property type="gene ID" value="GLYMA_11G123800"/>
</dbReference>
<reference evidence="3" key="2">
    <citation type="submission" date="2018-02" db="UniProtKB">
        <authorList>
            <consortium name="EnsemblPlants"/>
        </authorList>
    </citation>
    <scope>IDENTIFICATION</scope>
    <source>
        <strain evidence="3">Williams 82</strain>
    </source>
</reference>
<reference evidence="2 3" key="1">
    <citation type="journal article" date="2010" name="Nature">
        <title>Genome sequence of the palaeopolyploid soybean.</title>
        <authorList>
            <person name="Schmutz J."/>
            <person name="Cannon S.B."/>
            <person name="Schlueter J."/>
            <person name="Ma J."/>
            <person name="Mitros T."/>
            <person name="Nelson W."/>
            <person name="Hyten D.L."/>
            <person name="Song Q."/>
            <person name="Thelen J.J."/>
            <person name="Cheng J."/>
            <person name="Xu D."/>
            <person name="Hellsten U."/>
            <person name="May G.D."/>
            <person name="Yu Y."/>
            <person name="Sakurai T."/>
            <person name="Umezawa T."/>
            <person name="Bhattacharyya M.K."/>
            <person name="Sandhu D."/>
            <person name="Valliyodan B."/>
            <person name="Lindquist E."/>
            <person name="Peto M."/>
            <person name="Grant D."/>
            <person name="Shu S."/>
            <person name="Goodstein D."/>
            <person name="Barry K."/>
            <person name="Futrell-Griggs M."/>
            <person name="Abernathy B."/>
            <person name="Du J."/>
            <person name="Tian Z."/>
            <person name="Zhu L."/>
            <person name="Gill N."/>
            <person name="Joshi T."/>
            <person name="Libault M."/>
            <person name="Sethuraman A."/>
            <person name="Zhang X.-C."/>
            <person name="Shinozaki K."/>
            <person name="Nguyen H.T."/>
            <person name="Wing R.A."/>
            <person name="Cregan P."/>
            <person name="Specht J."/>
            <person name="Grimwood J."/>
            <person name="Rokhsar D."/>
            <person name="Stacey G."/>
            <person name="Shoemaker R.C."/>
            <person name="Jackson S.A."/>
        </authorList>
    </citation>
    <scope>NUCLEOTIDE SEQUENCE</scope>
    <source>
        <strain evidence="3">cv. Williams 82</strain>
        <tissue evidence="2">Callus</tissue>
    </source>
</reference>
<keyword evidence="1" id="KW-0812">Transmembrane</keyword>
<evidence type="ECO:0000313" key="2">
    <source>
        <dbReference type="EMBL" id="KRH29554.1"/>
    </source>
</evidence>
<proteinExistence type="predicted"/>
<dbReference type="EnsemblPlants" id="KRH29554">
    <property type="protein sequence ID" value="KRH29554"/>
    <property type="gene ID" value="GLYMA_11G123800"/>
</dbReference>
<dbReference type="Proteomes" id="UP000008827">
    <property type="component" value="Chromosome 11"/>
</dbReference>
<gene>
    <name evidence="2" type="ORF">GLYMA_11G123800</name>
</gene>
<name>A0A0R0HMC6_SOYBN</name>
<keyword evidence="1" id="KW-0472">Membrane</keyword>
<accession>A0A0R0HMC6</accession>
<sequence length="109" mass="12750">MVVELYLILQTLTRISNYSAISFEENNTSLNFLLVWGVTLISSEVLSPFSSSFMMLVIVGLLFRLWKHMHHALSQLLGLIYTPSKLFYKKQKRFPHVLRKLSFHCIIFN</sequence>
<dbReference type="EMBL" id="CM000844">
    <property type="protein sequence ID" value="KRH29554.1"/>
    <property type="molecule type" value="Genomic_DNA"/>
</dbReference>
<protein>
    <submittedName>
        <fullName evidence="2 3">Uncharacterized protein</fullName>
    </submittedName>
</protein>
<evidence type="ECO:0000313" key="4">
    <source>
        <dbReference type="Proteomes" id="UP000008827"/>
    </source>
</evidence>
<reference evidence="2" key="3">
    <citation type="submission" date="2018-07" db="EMBL/GenBank/DDBJ databases">
        <title>WGS assembly of Glycine max.</title>
        <authorList>
            <person name="Schmutz J."/>
            <person name="Cannon S."/>
            <person name="Schlueter J."/>
            <person name="Ma J."/>
            <person name="Mitros T."/>
            <person name="Nelson W."/>
            <person name="Hyten D."/>
            <person name="Song Q."/>
            <person name="Thelen J."/>
            <person name="Cheng J."/>
            <person name="Xu D."/>
            <person name="Hellsten U."/>
            <person name="May G."/>
            <person name="Yu Y."/>
            <person name="Sakurai T."/>
            <person name="Umezawa T."/>
            <person name="Bhattacharyya M."/>
            <person name="Sandhu D."/>
            <person name="Valliyodan B."/>
            <person name="Lindquist E."/>
            <person name="Peto M."/>
            <person name="Grant D."/>
            <person name="Shu S."/>
            <person name="Goodstein D."/>
            <person name="Barry K."/>
            <person name="Futrell-Griggs M."/>
            <person name="Abernathy B."/>
            <person name="Du J."/>
            <person name="Tian Z."/>
            <person name="Zhu L."/>
            <person name="Gill N."/>
            <person name="Joshi T."/>
            <person name="Libault M."/>
            <person name="Sethuraman A."/>
            <person name="Zhang X."/>
            <person name="Shinozaki K."/>
            <person name="Nguyen H."/>
            <person name="Wing R."/>
            <person name="Cregan P."/>
            <person name="Specht J."/>
            <person name="Grimwood J."/>
            <person name="Rokhsar D."/>
            <person name="Stacey G."/>
            <person name="Shoemaker R."/>
            <person name="Jackson S."/>
        </authorList>
    </citation>
    <scope>NUCLEOTIDE SEQUENCE</scope>
    <source>
        <tissue evidence="2">Callus</tissue>
    </source>
</reference>
<evidence type="ECO:0000313" key="3">
    <source>
        <dbReference type="EnsemblPlants" id="KRH29554"/>
    </source>
</evidence>
<evidence type="ECO:0000256" key="1">
    <source>
        <dbReference type="SAM" id="Phobius"/>
    </source>
</evidence>
<dbReference type="AlphaFoldDB" id="A0A0R0HMC6"/>
<keyword evidence="4" id="KW-1185">Reference proteome</keyword>
<keyword evidence="1" id="KW-1133">Transmembrane helix</keyword>
<dbReference type="InParanoid" id="A0A0R0HMC6"/>
<feature type="transmembrane region" description="Helical" evidence="1">
    <location>
        <begin position="45"/>
        <end position="66"/>
    </location>
</feature>